<proteinExistence type="predicted"/>
<evidence type="ECO:0000313" key="1">
    <source>
        <dbReference type="EMBL" id="NEG78217.1"/>
    </source>
</evidence>
<keyword evidence="2" id="KW-1185">Reference proteome</keyword>
<dbReference type="EMBL" id="WHZY01000005">
    <property type="protein sequence ID" value="NEG78217.1"/>
    <property type="molecule type" value="Genomic_DNA"/>
</dbReference>
<evidence type="ECO:0000313" key="2">
    <source>
        <dbReference type="Proteomes" id="UP000469763"/>
    </source>
</evidence>
<sequence length="71" mass="7784">MAYSMPICRNVDYDIVNSGCELPPCPNAFKPVSSIRYEDGSLSCAGIGKHRQDAQVGLFDTAIPAQKFEEM</sequence>
<name>A0A7K3TGJ1_9BIFI</name>
<organism evidence="1 2">
    <name type="scientific">Bifidobacterium avesanii</name>
    <dbReference type="NCBI Taxonomy" id="1798157"/>
    <lineage>
        <taxon>Bacteria</taxon>
        <taxon>Bacillati</taxon>
        <taxon>Actinomycetota</taxon>
        <taxon>Actinomycetes</taxon>
        <taxon>Bifidobacteriales</taxon>
        <taxon>Bifidobacteriaceae</taxon>
        <taxon>Bifidobacterium</taxon>
    </lineage>
</organism>
<dbReference type="RefSeq" id="WP_152350013.1">
    <property type="nucleotide sequence ID" value="NZ_WBSN01000004.1"/>
</dbReference>
<dbReference type="OrthoDB" id="9813673at2"/>
<gene>
    <name evidence="1" type="ORF">GFD22_04395</name>
</gene>
<reference evidence="1 2" key="1">
    <citation type="submission" date="2019-10" db="EMBL/GenBank/DDBJ databases">
        <title>Bifidobacterium from non-human primates.</title>
        <authorList>
            <person name="Modesto M."/>
        </authorList>
    </citation>
    <scope>NUCLEOTIDE SEQUENCE [LARGE SCALE GENOMIC DNA]</scope>
    <source>
        <strain evidence="1 2">TREC</strain>
    </source>
</reference>
<accession>A0A7K3TGJ1</accession>
<comment type="caution">
    <text evidence="1">The sequence shown here is derived from an EMBL/GenBank/DDBJ whole genome shotgun (WGS) entry which is preliminary data.</text>
</comment>
<dbReference type="Proteomes" id="UP000469763">
    <property type="component" value="Unassembled WGS sequence"/>
</dbReference>
<protein>
    <submittedName>
        <fullName evidence="1">Uncharacterized protein</fullName>
    </submittedName>
</protein>
<dbReference type="AlphaFoldDB" id="A0A7K3TGJ1"/>